<proteinExistence type="predicted"/>
<sequence>MKTITFYAPSIKRYETTELAQENHYNFIPVSITGTQCALDCDHCKGQLLKHMKSVSDPESLFKVCTDLTRKNAKGVLISGGCDSAGKV</sequence>
<dbReference type="AlphaFoldDB" id="A0A0F9AF16"/>
<accession>A0A0F9AF16</accession>
<evidence type="ECO:0008006" key="2">
    <source>
        <dbReference type="Google" id="ProtNLM"/>
    </source>
</evidence>
<evidence type="ECO:0000313" key="1">
    <source>
        <dbReference type="EMBL" id="KKL08020.1"/>
    </source>
</evidence>
<dbReference type="SUPFAM" id="SSF102114">
    <property type="entry name" value="Radical SAM enzymes"/>
    <property type="match status" value="1"/>
</dbReference>
<dbReference type="InterPro" id="IPR058240">
    <property type="entry name" value="rSAM_sf"/>
</dbReference>
<reference evidence="1" key="1">
    <citation type="journal article" date="2015" name="Nature">
        <title>Complex archaea that bridge the gap between prokaryotes and eukaryotes.</title>
        <authorList>
            <person name="Spang A."/>
            <person name="Saw J.H."/>
            <person name="Jorgensen S.L."/>
            <person name="Zaremba-Niedzwiedzka K."/>
            <person name="Martijn J."/>
            <person name="Lind A.E."/>
            <person name="van Eijk R."/>
            <person name="Schleper C."/>
            <person name="Guy L."/>
            <person name="Ettema T.J."/>
        </authorList>
    </citation>
    <scope>NUCLEOTIDE SEQUENCE</scope>
</reference>
<protein>
    <recommendedName>
        <fullName evidence="2">Radical SAM core domain-containing protein</fullName>
    </recommendedName>
</protein>
<feature type="non-terminal residue" evidence="1">
    <location>
        <position position="88"/>
    </location>
</feature>
<name>A0A0F9AF16_9ZZZZ</name>
<gene>
    <name evidence="1" type="ORF">LCGC14_2580100</name>
</gene>
<comment type="caution">
    <text evidence="1">The sequence shown here is derived from an EMBL/GenBank/DDBJ whole genome shotgun (WGS) entry which is preliminary data.</text>
</comment>
<organism evidence="1">
    <name type="scientific">marine sediment metagenome</name>
    <dbReference type="NCBI Taxonomy" id="412755"/>
    <lineage>
        <taxon>unclassified sequences</taxon>
        <taxon>metagenomes</taxon>
        <taxon>ecological metagenomes</taxon>
    </lineage>
</organism>
<dbReference type="EMBL" id="LAZR01043050">
    <property type="protein sequence ID" value="KKL08020.1"/>
    <property type="molecule type" value="Genomic_DNA"/>
</dbReference>